<proteinExistence type="predicted"/>
<evidence type="ECO:0000313" key="3">
    <source>
        <dbReference type="Proteomes" id="UP000756346"/>
    </source>
</evidence>
<keyword evidence="3" id="KW-1185">Reference proteome</keyword>
<organism evidence="2 3">
    <name type="scientific">Microdochium trichocladiopsis</name>
    <dbReference type="NCBI Taxonomy" id="1682393"/>
    <lineage>
        <taxon>Eukaryota</taxon>
        <taxon>Fungi</taxon>
        <taxon>Dikarya</taxon>
        <taxon>Ascomycota</taxon>
        <taxon>Pezizomycotina</taxon>
        <taxon>Sordariomycetes</taxon>
        <taxon>Xylariomycetidae</taxon>
        <taxon>Xylariales</taxon>
        <taxon>Microdochiaceae</taxon>
        <taxon>Microdochium</taxon>
    </lineage>
</organism>
<dbReference type="EMBL" id="JAGTJQ010000007">
    <property type="protein sequence ID" value="KAH7027405.1"/>
    <property type="molecule type" value="Genomic_DNA"/>
</dbReference>
<gene>
    <name evidence="2" type="ORF">B0I36DRAFT_138229</name>
</gene>
<dbReference type="Proteomes" id="UP000756346">
    <property type="component" value="Unassembled WGS sequence"/>
</dbReference>
<keyword evidence="1" id="KW-0472">Membrane</keyword>
<dbReference type="AlphaFoldDB" id="A0A9P8Y1E1"/>
<feature type="transmembrane region" description="Helical" evidence="1">
    <location>
        <begin position="6"/>
        <end position="26"/>
    </location>
</feature>
<comment type="caution">
    <text evidence="2">The sequence shown here is derived from an EMBL/GenBank/DDBJ whole genome shotgun (WGS) entry which is preliminary data.</text>
</comment>
<sequence length="70" mass="8189">MHDSLLIPHIVFALLGHISWGVRWSLWPSHHQKVLIHCWDGGTIFPTPCAFFFVWCGAQGQQRVRRRHCI</sequence>
<evidence type="ECO:0000313" key="2">
    <source>
        <dbReference type="EMBL" id="KAH7027405.1"/>
    </source>
</evidence>
<evidence type="ECO:0000256" key="1">
    <source>
        <dbReference type="SAM" id="Phobius"/>
    </source>
</evidence>
<keyword evidence="1" id="KW-1133">Transmembrane helix</keyword>
<name>A0A9P8Y1E1_9PEZI</name>
<reference evidence="2" key="1">
    <citation type="journal article" date="2021" name="Nat. Commun.">
        <title>Genetic determinants of endophytism in the Arabidopsis root mycobiome.</title>
        <authorList>
            <person name="Mesny F."/>
            <person name="Miyauchi S."/>
            <person name="Thiergart T."/>
            <person name="Pickel B."/>
            <person name="Atanasova L."/>
            <person name="Karlsson M."/>
            <person name="Huettel B."/>
            <person name="Barry K.W."/>
            <person name="Haridas S."/>
            <person name="Chen C."/>
            <person name="Bauer D."/>
            <person name="Andreopoulos W."/>
            <person name="Pangilinan J."/>
            <person name="LaButti K."/>
            <person name="Riley R."/>
            <person name="Lipzen A."/>
            <person name="Clum A."/>
            <person name="Drula E."/>
            <person name="Henrissat B."/>
            <person name="Kohler A."/>
            <person name="Grigoriev I.V."/>
            <person name="Martin F.M."/>
            <person name="Hacquard S."/>
        </authorList>
    </citation>
    <scope>NUCLEOTIDE SEQUENCE</scope>
    <source>
        <strain evidence="2">MPI-CAGE-CH-0230</strain>
    </source>
</reference>
<dbReference type="RefSeq" id="XP_046010204.1">
    <property type="nucleotide sequence ID" value="XM_046148325.1"/>
</dbReference>
<protein>
    <submittedName>
        <fullName evidence="2">Uncharacterized protein</fullName>
    </submittedName>
</protein>
<keyword evidence="1" id="KW-0812">Transmembrane</keyword>
<accession>A0A9P8Y1E1</accession>
<dbReference type="GeneID" id="70177871"/>